<dbReference type="Pfam" id="PF00753">
    <property type="entry name" value="Lactamase_B"/>
    <property type="match status" value="1"/>
</dbReference>
<dbReference type="Proteomes" id="UP001172687">
    <property type="component" value="Unassembled WGS sequence"/>
</dbReference>
<proteinExistence type="predicted"/>
<reference evidence="2" key="1">
    <citation type="submission" date="2023-07" db="EMBL/GenBank/DDBJ databases">
        <title>Degradation of tert-butanol by M. austroafricanum TBA100.</title>
        <authorList>
            <person name="Helbich S."/>
            <person name="Vainshtein Y."/>
        </authorList>
    </citation>
    <scope>NUCLEOTIDE SEQUENCE</scope>
    <source>
        <strain evidence="2">TBA100</strain>
    </source>
</reference>
<dbReference type="Gene3D" id="3.60.15.10">
    <property type="entry name" value="Ribonuclease Z/Hydroxyacylglutathione hydrolase-like"/>
    <property type="match status" value="1"/>
</dbReference>
<organism evidence="2 3">
    <name type="scientific">Mycolicibacterium austroafricanum</name>
    <name type="common">Mycobacterium austroafricanum</name>
    <dbReference type="NCBI Taxonomy" id="39687"/>
    <lineage>
        <taxon>Bacteria</taxon>
        <taxon>Bacillati</taxon>
        <taxon>Actinomycetota</taxon>
        <taxon>Actinomycetes</taxon>
        <taxon>Mycobacteriales</taxon>
        <taxon>Mycobacteriaceae</taxon>
        <taxon>Mycolicibacterium</taxon>
    </lineage>
</organism>
<gene>
    <name evidence="2" type="ORF">QYF68_20825</name>
</gene>
<accession>A0ABT8HHK6</accession>
<evidence type="ECO:0000259" key="1">
    <source>
        <dbReference type="SMART" id="SM00849"/>
    </source>
</evidence>
<dbReference type="SUPFAM" id="SSF56281">
    <property type="entry name" value="Metallo-hydrolase/oxidoreductase"/>
    <property type="match status" value="1"/>
</dbReference>
<feature type="domain" description="Metallo-beta-lactamase" evidence="1">
    <location>
        <begin position="25"/>
        <end position="215"/>
    </location>
</feature>
<evidence type="ECO:0000313" key="3">
    <source>
        <dbReference type="Proteomes" id="UP001172687"/>
    </source>
</evidence>
<dbReference type="SMART" id="SM00849">
    <property type="entry name" value="Lactamase_B"/>
    <property type="match status" value="1"/>
</dbReference>
<dbReference type="PANTHER" id="PTHR42951:SF4">
    <property type="entry name" value="ACYL-COENZYME A THIOESTERASE MBLAC2"/>
    <property type="match status" value="1"/>
</dbReference>
<protein>
    <submittedName>
        <fullName evidence="2">MBL fold metallo-hydrolase</fullName>
    </submittedName>
</protein>
<dbReference type="InterPro" id="IPR050855">
    <property type="entry name" value="NDM-1-like"/>
</dbReference>
<comment type="caution">
    <text evidence="2">The sequence shown here is derived from an EMBL/GenBank/DDBJ whole genome shotgun (WGS) entry which is preliminary data.</text>
</comment>
<name>A0ABT8HHK6_MYCAO</name>
<evidence type="ECO:0000313" key="2">
    <source>
        <dbReference type="EMBL" id="MDN4520245.1"/>
    </source>
</evidence>
<dbReference type="InterPro" id="IPR001279">
    <property type="entry name" value="Metallo-B-lactamas"/>
</dbReference>
<dbReference type="PANTHER" id="PTHR42951">
    <property type="entry name" value="METALLO-BETA-LACTAMASE DOMAIN-CONTAINING"/>
    <property type="match status" value="1"/>
</dbReference>
<dbReference type="EMBL" id="JAUHTC010000069">
    <property type="protein sequence ID" value="MDN4520245.1"/>
    <property type="molecule type" value="Genomic_DNA"/>
</dbReference>
<keyword evidence="3" id="KW-1185">Reference proteome</keyword>
<sequence length="243" mass="25098">MAAGPSLEWERITAQVMRCRLPFCDVTVGVVHAGGEALVVDTGTTLAEARAVVRDVAALTDCVVRHVVVTHNHFDHVLGHSAFGGAQTFCSAEVVATMADAGESLRADAIRHGADPCEVDDALAALRPPVGAVCDGVVELGDVVVTIAHPGRGHTAHDLIVVVEGGPRTVVFCGDLVEESGDPCIDAQSDLDAWPGTLRRVLAAGGESAVYVPGHGALVDASFLRRQADWLATAASGRGQVGC</sequence>
<dbReference type="RefSeq" id="WP_036374737.1">
    <property type="nucleotide sequence ID" value="NZ_CP070380.1"/>
</dbReference>
<dbReference type="InterPro" id="IPR036866">
    <property type="entry name" value="RibonucZ/Hydroxyglut_hydro"/>
</dbReference>